<gene>
    <name evidence="2" type="ORF">FNV43_RR13303</name>
</gene>
<proteinExistence type="predicted"/>
<feature type="region of interest" description="Disordered" evidence="1">
    <location>
        <begin position="73"/>
        <end position="106"/>
    </location>
</feature>
<sequence length="106" mass="11715">MSFLLQQEELKSGTLLALATPPSWDFRHSIIIEAFRFGPYPSVKNANDDVVRGLAKVLSIVAFPEASLLAKTESERHGRRRARKQKQNLAIGPWGGREGGSQGDIK</sequence>
<feature type="compositionally biased region" description="Gly residues" evidence="1">
    <location>
        <begin position="93"/>
        <end position="106"/>
    </location>
</feature>
<feature type="compositionally biased region" description="Basic residues" evidence="1">
    <location>
        <begin position="77"/>
        <end position="86"/>
    </location>
</feature>
<protein>
    <submittedName>
        <fullName evidence="2">Uncharacterized protein</fullName>
    </submittedName>
</protein>
<evidence type="ECO:0000256" key="1">
    <source>
        <dbReference type="SAM" id="MobiDB-lite"/>
    </source>
</evidence>
<dbReference type="AlphaFoldDB" id="A0A8K0H0Y4"/>
<evidence type="ECO:0000313" key="3">
    <source>
        <dbReference type="Proteomes" id="UP000796880"/>
    </source>
</evidence>
<accession>A0A8K0H0Y4</accession>
<dbReference type="Proteomes" id="UP000796880">
    <property type="component" value="Unassembled WGS sequence"/>
</dbReference>
<keyword evidence="3" id="KW-1185">Reference proteome</keyword>
<name>A0A8K0H0Y4_9ROSA</name>
<comment type="caution">
    <text evidence="2">The sequence shown here is derived from an EMBL/GenBank/DDBJ whole genome shotgun (WGS) entry which is preliminary data.</text>
</comment>
<dbReference type="EMBL" id="VOIH02000006">
    <property type="protein sequence ID" value="KAF3443613.1"/>
    <property type="molecule type" value="Genomic_DNA"/>
</dbReference>
<organism evidence="2 3">
    <name type="scientific">Rhamnella rubrinervis</name>
    <dbReference type="NCBI Taxonomy" id="2594499"/>
    <lineage>
        <taxon>Eukaryota</taxon>
        <taxon>Viridiplantae</taxon>
        <taxon>Streptophyta</taxon>
        <taxon>Embryophyta</taxon>
        <taxon>Tracheophyta</taxon>
        <taxon>Spermatophyta</taxon>
        <taxon>Magnoliopsida</taxon>
        <taxon>eudicotyledons</taxon>
        <taxon>Gunneridae</taxon>
        <taxon>Pentapetalae</taxon>
        <taxon>rosids</taxon>
        <taxon>fabids</taxon>
        <taxon>Rosales</taxon>
        <taxon>Rhamnaceae</taxon>
        <taxon>rhamnoid group</taxon>
        <taxon>Rhamneae</taxon>
        <taxon>Rhamnella</taxon>
    </lineage>
</organism>
<reference evidence="2" key="1">
    <citation type="submission" date="2020-03" db="EMBL/GenBank/DDBJ databases">
        <title>A high-quality chromosome-level genome assembly of a woody plant with both climbing and erect habits, Rhamnella rubrinervis.</title>
        <authorList>
            <person name="Lu Z."/>
            <person name="Yang Y."/>
            <person name="Zhu X."/>
            <person name="Sun Y."/>
        </authorList>
    </citation>
    <scope>NUCLEOTIDE SEQUENCE</scope>
    <source>
        <strain evidence="2">BYM</strain>
        <tissue evidence="2">Leaf</tissue>
    </source>
</reference>
<evidence type="ECO:0000313" key="2">
    <source>
        <dbReference type="EMBL" id="KAF3443613.1"/>
    </source>
</evidence>